<feature type="transmembrane region" description="Helical" evidence="7">
    <location>
        <begin position="252"/>
        <end position="268"/>
    </location>
</feature>
<accession>A0ABN1ZIL9</accession>
<feature type="transmembrane region" description="Helical" evidence="7">
    <location>
        <begin position="193"/>
        <end position="208"/>
    </location>
</feature>
<evidence type="ECO:0000256" key="7">
    <source>
        <dbReference type="SAM" id="Phobius"/>
    </source>
</evidence>
<protein>
    <submittedName>
        <fullName evidence="8">FtsW/RodA/SpoVE family cell cycle protein</fullName>
    </submittedName>
</protein>
<dbReference type="EMBL" id="BAAAPF010000257">
    <property type="protein sequence ID" value="GAA1499745.1"/>
    <property type="molecule type" value="Genomic_DNA"/>
</dbReference>
<feature type="transmembrane region" description="Helical" evidence="7">
    <location>
        <begin position="275"/>
        <end position="293"/>
    </location>
</feature>
<gene>
    <name evidence="8" type="ORF">GCM10009802_54030</name>
</gene>
<evidence type="ECO:0000256" key="1">
    <source>
        <dbReference type="ARBA" id="ARBA00004141"/>
    </source>
</evidence>
<feature type="transmembrane region" description="Helical" evidence="7">
    <location>
        <begin position="125"/>
        <end position="145"/>
    </location>
</feature>
<keyword evidence="4 7" id="KW-1133">Transmembrane helix</keyword>
<name>A0ABN1ZIL9_9ACTN</name>
<proteinExistence type="predicted"/>
<dbReference type="PANTHER" id="PTHR30474:SF3">
    <property type="entry name" value="PEPTIDOGLYCAN GLYCOSYLTRANSFERASE RODA"/>
    <property type="match status" value="1"/>
</dbReference>
<evidence type="ECO:0000256" key="6">
    <source>
        <dbReference type="SAM" id="MobiDB-lite"/>
    </source>
</evidence>
<dbReference type="RefSeq" id="WP_344293146.1">
    <property type="nucleotide sequence ID" value="NZ_BAAAPF010000257.1"/>
</dbReference>
<feature type="transmembrane region" description="Helical" evidence="7">
    <location>
        <begin position="362"/>
        <end position="382"/>
    </location>
</feature>
<keyword evidence="5 7" id="KW-0472">Membrane</keyword>
<feature type="transmembrane region" description="Helical" evidence="7">
    <location>
        <begin position="66"/>
        <end position="86"/>
    </location>
</feature>
<feature type="transmembrane region" description="Helical" evidence="7">
    <location>
        <begin position="229"/>
        <end position="246"/>
    </location>
</feature>
<comment type="caution">
    <text evidence="8">The sequence shown here is derived from an EMBL/GenBank/DDBJ whole genome shotgun (WGS) entry which is preliminary data.</text>
</comment>
<comment type="subcellular location">
    <subcellularLocation>
        <location evidence="1">Membrane</location>
        <topology evidence="1">Multi-pass membrane protein</topology>
    </subcellularLocation>
</comment>
<evidence type="ECO:0000256" key="4">
    <source>
        <dbReference type="ARBA" id="ARBA00022989"/>
    </source>
</evidence>
<feature type="region of interest" description="Disordered" evidence="6">
    <location>
        <begin position="1"/>
        <end position="31"/>
    </location>
</feature>
<evidence type="ECO:0000256" key="5">
    <source>
        <dbReference type="ARBA" id="ARBA00023136"/>
    </source>
</evidence>
<reference evidence="8 9" key="1">
    <citation type="journal article" date="2019" name="Int. J. Syst. Evol. Microbiol.">
        <title>The Global Catalogue of Microorganisms (GCM) 10K type strain sequencing project: providing services to taxonomists for standard genome sequencing and annotation.</title>
        <authorList>
            <consortium name="The Broad Institute Genomics Platform"/>
            <consortium name="The Broad Institute Genome Sequencing Center for Infectious Disease"/>
            <person name="Wu L."/>
            <person name="Ma J."/>
        </authorList>
    </citation>
    <scope>NUCLEOTIDE SEQUENCE [LARGE SCALE GENOMIC DNA]</scope>
    <source>
        <strain evidence="8 9">JCM 15481</strain>
    </source>
</reference>
<dbReference type="Proteomes" id="UP001500443">
    <property type="component" value="Unassembled WGS sequence"/>
</dbReference>
<feature type="transmembrane region" description="Helical" evidence="7">
    <location>
        <begin position="394"/>
        <end position="416"/>
    </location>
</feature>
<dbReference type="Pfam" id="PF01098">
    <property type="entry name" value="FTSW_RODA_SPOVE"/>
    <property type="match status" value="1"/>
</dbReference>
<feature type="transmembrane region" description="Helical" evidence="7">
    <location>
        <begin position="93"/>
        <end position="113"/>
    </location>
</feature>
<feature type="transmembrane region" description="Helical" evidence="7">
    <location>
        <begin position="37"/>
        <end position="54"/>
    </location>
</feature>
<evidence type="ECO:0000256" key="2">
    <source>
        <dbReference type="ARBA" id="ARBA00022692"/>
    </source>
</evidence>
<evidence type="ECO:0000313" key="9">
    <source>
        <dbReference type="Proteomes" id="UP001500443"/>
    </source>
</evidence>
<keyword evidence="9" id="KW-1185">Reference proteome</keyword>
<dbReference type="InterPro" id="IPR001182">
    <property type="entry name" value="FtsW/RodA"/>
</dbReference>
<keyword evidence="3" id="KW-0133">Cell shape</keyword>
<feature type="transmembrane region" description="Helical" evidence="7">
    <location>
        <begin position="157"/>
        <end position="181"/>
    </location>
</feature>
<sequence length="482" mass="49818">MTTATDPAEALRPPGRARRLATPPPPVPQPRRRGAELLLLACAVGVIAYGYAAVGHATSGALPADLATHLGGLAALALTAHLVVRLRAPCADPVLLPVALLLNGLGLVLIHRLDQGTPGDRAAPAQLLWSALGVVLFAAVLVVLRDHRDLRPRAGKYAFAALCLMAAPILFPAVNGARIWIRIGGLSLQPSEFAKVLLAIFFASYLAANRHALTFTRGPRIRRLLLPPWRVLGPIVAVWGISLALLILERDIGASLLFFSLFVAMLYVATGRAGWLAVGLLLAAAGAAAVGALEPHVHTRVADWLSPFRGIEEGQGPGQLAQSLFAFAAGGALGAGLGQGHSLLIGFAGKSDFILATAGEELGIAGLTALFLLYAIFVARGYRTAIAVGEPFGALLAAGLAAIITLQVVVIAGGVLGLIPLTGMVTPFLAQGGSSVVTNWVIVALLVRLSDEARTPREASRPAADPAPRRDPAPGTPADGVP</sequence>
<feature type="transmembrane region" description="Helical" evidence="7">
    <location>
        <begin position="428"/>
        <end position="447"/>
    </location>
</feature>
<evidence type="ECO:0000256" key="3">
    <source>
        <dbReference type="ARBA" id="ARBA00022960"/>
    </source>
</evidence>
<keyword evidence="2 7" id="KW-0812">Transmembrane</keyword>
<organism evidence="8 9">
    <name type="scientific">Streptomyces synnematoformans</name>
    <dbReference type="NCBI Taxonomy" id="415721"/>
    <lineage>
        <taxon>Bacteria</taxon>
        <taxon>Bacillati</taxon>
        <taxon>Actinomycetota</taxon>
        <taxon>Actinomycetes</taxon>
        <taxon>Kitasatosporales</taxon>
        <taxon>Streptomycetaceae</taxon>
        <taxon>Streptomyces</taxon>
    </lineage>
</organism>
<evidence type="ECO:0000313" key="8">
    <source>
        <dbReference type="EMBL" id="GAA1499745.1"/>
    </source>
</evidence>
<feature type="region of interest" description="Disordered" evidence="6">
    <location>
        <begin position="453"/>
        <end position="482"/>
    </location>
</feature>
<dbReference type="PANTHER" id="PTHR30474">
    <property type="entry name" value="CELL CYCLE PROTEIN"/>
    <property type="match status" value="1"/>
</dbReference>